<keyword evidence="2" id="KW-1185">Reference proteome</keyword>
<evidence type="ECO:0008006" key="3">
    <source>
        <dbReference type="Google" id="ProtNLM"/>
    </source>
</evidence>
<sequence>MHFWTYYQAVYLICIYVVEEDRWFMPVNWVSWIILLAKNWMSCVLFDSYAACHCVTEVLSCSHRSCHMVHITERTRCSLRYKISRNQLGACCLSYESRAKIKSFNNSSHLCSMTCFHKLQDKVL</sequence>
<dbReference type="EMBL" id="CAUOFW020002080">
    <property type="protein sequence ID" value="CAK9150930.1"/>
    <property type="molecule type" value="Genomic_DNA"/>
</dbReference>
<evidence type="ECO:0000313" key="1">
    <source>
        <dbReference type="EMBL" id="CAK9150930.1"/>
    </source>
</evidence>
<gene>
    <name evidence="1" type="ORF">ILEXP_LOCUS19084</name>
</gene>
<dbReference type="AlphaFoldDB" id="A0ABC8S584"/>
<organism evidence="1 2">
    <name type="scientific">Ilex paraguariensis</name>
    <name type="common">yerba mate</name>
    <dbReference type="NCBI Taxonomy" id="185542"/>
    <lineage>
        <taxon>Eukaryota</taxon>
        <taxon>Viridiplantae</taxon>
        <taxon>Streptophyta</taxon>
        <taxon>Embryophyta</taxon>
        <taxon>Tracheophyta</taxon>
        <taxon>Spermatophyta</taxon>
        <taxon>Magnoliopsida</taxon>
        <taxon>eudicotyledons</taxon>
        <taxon>Gunneridae</taxon>
        <taxon>Pentapetalae</taxon>
        <taxon>asterids</taxon>
        <taxon>campanulids</taxon>
        <taxon>Aquifoliales</taxon>
        <taxon>Aquifoliaceae</taxon>
        <taxon>Ilex</taxon>
    </lineage>
</organism>
<reference evidence="1 2" key="1">
    <citation type="submission" date="2024-02" db="EMBL/GenBank/DDBJ databases">
        <authorList>
            <person name="Vignale AGUSTIN F."/>
            <person name="Sosa J E."/>
            <person name="Modenutti C."/>
        </authorList>
    </citation>
    <scope>NUCLEOTIDE SEQUENCE [LARGE SCALE GENOMIC DNA]</scope>
</reference>
<accession>A0ABC8S584</accession>
<protein>
    <recommendedName>
        <fullName evidence="3">Secreted protein</fullName>
    </recommendedName>
</protein>
<name>A0ABC8S584_9AQUA</name>
<proteinExistence type="predicted"/>
<dbReference type="Proteomes" id="UP001642360">
    <property type="component" value="Unassembled WGS sequence"/>
</dbReference>
<comment type="caution">
    <text evidence="1">The sequence shown here is derived from an EMBL/GenBank/DDBJ whole genome shotgun (WGS) entry which is preliminary data.</text>
</comment>
<evidence type="ECO:0000313" key="2">
    <source>
        <dbReference type="Proteomes" id="UP001642360"/>
    </source>
</evidence>